<dbReference type="CDD" id="cd00030">
    <property type="entry name" value="C2"/>
    <property type="match status" value="1"/>
</dbReference>
<dbReference type="Proteomes" id="UP000682877">
    <property type="component" value="Chromosome 5"/>
</dbReference>
<reference evidence="8" key="1">
    <citation type="submission" date="2021-01" db="EMBL/GenBank/DDBJ databases">
        <authorList>
            <person name="Bezrukov I."/>
        </authorList>
    </citation>
    <scope>NUCLEOTIDE SEQUENCE</scope>
</reference>
<dbReference type="SUPFAM" id="SSF54001">
    <property type="entry name" value="Cysteine proteinases"/>
    <property type="match status" value="1"/>
</dbReference>
<evidence type="ECO:0000256" key="4">
    <source>
        <dbReference type="PROSITE-ProRule" id="PRU10141"/>
    </source>
</evidence>
<keyword evidence="4" id="KW-0547">Nucleotide-binding</keyword>
<dbReference type="PROSITE" id="PS50004">
    <property type="entry name" value="C2"/>
    <property type="match status" value="1"/>
</dbReference>
<sequence length="837" mass="95165">MASSSQILKYPPRLYEEGKSPLQNRSMNHSCYFSQIAKIREGTPLLDWRSSRKRIKFKDFIANEKTAHGQVRVRHMIPVTEENMYPKWSDAADNQDGLLDNLLKDIIHNRLQNDAWKHVRVQRKKRKVSRNEDGESSIIPKEKRMKESKASDDERAEVDEEEKTRLLDIYKMLENLNGTVSEMSKNLTSIMDVLESKVESLDAQLNKRFEVVETDLKLLKESNPTVVPNDFVATSNNVELDEANSKSASWIVEEKLGSQDGLPVKRVVKKAVFTVKTKKKKAGEVSEDLVLCEKKPATKGLTRKKVANVPNKGFKKPEQKKIAAPKGVKKTMRTVDDDVEDVTDKVMADNLKMVSSSEETFSNPQDEMANTTLNAALTSLLHGVQNLDGGTTHGRRVPQLAGSQKCPYVGNSTVKRIITDAPPSSSLPEHLQPVSDEKFLRLTDWLERDEDEEPFSTSNFNARFFRQIITPRDSWPDEKYGWLKDYHMAAAMSLFRRRFLRDPSKYPNQRIAFLDQDLISKLLKDYPQFDPNYRNFTWRSYYEQHVNGTTYGDDDTNKMWFVDVDHLYAYLFVNDNHWVALDIDLPKLQINVYDSIPTSTTNPQLVEQCMFLKRMIPAMLSAFVPVHKRKKSYASSVRRSLVFRPTSDDDNQENQPPLPGLLADKITSCIRKSKIFIKPSSPPPPAITVDMAPPISWRKGQLIGRGAFGTVYMGMNLDSGELLAVKQVLQPILLPRKKLRTKEPKWNENFVFNIKLPLAKKIEIAAWDANLVTPHKQMGNSEINLECVCDVTRNGRISMAGVTTGNVGYLANAIHEVTQGLGGSVKGWRCSCVKTKL</sequence>
<name>A0A8S2A9X1_ARAAE</name>
<dbReference type="InterPro" id="IPR035892">
    <property type="entry name" value="C2_domain_sf"/>
</dbReference>
<evidence type="ECO:0000259" key="6">
    <source>
        <dbReference type="PROSITE" id="PS50004"/>
    </source>
</evidence>
<keyword evidence="4" id="KW-0067">ATP-binding</keyword>
<dbReference type="GO" id="GO:0005524">
    <property type="term" value="F:ATP binding"/>
    <property type="evidence" value="ECO:0007669"/>
    <property type="project" value="UniProtKB-UniRule"/>
</dbReference>
<evidence type="ECO:0000256" key="5">
    <source>
        <dbReference type="SAM" id="MobiDB-lite"/>
    </source>
</evidence>
<gene>
    <name evidence="8" type="ORF">AARE701A_LOCUS12619</name>
</gene>
<comment type="similarity">
    <text evidence="1">Belongs to the peptidase C48 family.</text>
</comment>
<feature type="binding site" evidence="4">
    <location>
        <position position="726"/>
    </location>
    <ligand>
        <name>ATP</name>
        <dbReference type="ChEBI" id="CHEBI:30616"/>
    </ligand>
</feature>
<feature type="compositionally biased region" description="Basic and acidic residues" evidence="5">
    <location>
        <begin position="140"/>
        <end position="153"/>
    </location>
</feature>
<dbReference type="PANTHER" id="PTHR47759">
    <property type="entry name" value="OS04G0509100 PROTEIN"/>
    <property type="match status" value="1"/>
</dbReference>
<dbReference type="EMBL" id="LR999455">
    <property type="protein sequence ID" value="CAE6075202.1"/>
    <property type="molecule type" value="Genomic_DNA"/>
</dbReference>
<keyword evidence="2" id="KW-0645">Protease</keyword>
<dbReference type="Pfam" id="PF00168">
    <property type="entry name" value="C2"/>
    <property type="match status" value="1"/>
</dbReference>
<dbReference type="Gene3D" id="3.90.1150.10">
    <property type="entry name" value="Aspartate Aminotransferase, domain 1"/>
    <property type="match status" value="1"/>
</dbReference>
<dbReference type="PANTHER" id="PTHR47759:SF2">
    <property type="entry name" value="TRIGLYCERIDE LIPASE"/>
    <property type="match status" value="1"/>
</dbReference>
<dbReference type="Pfam" id="PF02902">
    <property type="entry name" value="Peptidase_C48"/>
    <property type="match status" value="1"/>
</dbReference>
<dbReference type="SUPFAM" id="SSF56112">
    <property type="entry name" value="Protein kinase-like (PK-like)"/>
    <property type="match status" value="1"/>
</dbReference>
<evidence type="ECO:0000313" key="9">
    <source>
        <dbReference type="Proteomes" id="UP000682877"/>
    </source>
</evidence>
<feature type="region of interest" description="Disordered" evidence="5">
    <location>
        <begin position="122"/>
        <end position="159"/>
    </location>
</feature>
<dbReference type="GO" id="GO:0006508">
    <property type="term" value="P:proteolysis"/>
    <property type="evidence" value="ECO:0007669"/>
    <property type="project" value="UniProtKB-KW"/>
</dbReference>
<dbReference type="InterPro" id="IPR038765">
    <property type="entry name" value="Papain-like_cys_pep_sf"/>
</dbReference>
<dbReference type="AlphaFoldDB" id="A0A8S2A9X1"/>
<proteinExistence type="inferred from homology"/>
<accession>A0A8S2A9X1</accession>
<dbReference type="Gene3D" id="3.40.395.10">
    <property type="entry name" value="Adenoviral Proteinase, Chain A"/>
    <property type="match status" value="1"/>
</dbReference>
<evidence type="ECO:0000313" key="8">
    <source>
        <dbReference type="EMBL" id="CAE6075202.1"/>
    </source>
</evidence>
<feature type="domain" description="C2" evidence="6">
    <location>
        <begin position="681"/>
        <end position="798"/>
    </location>
</feature>
<protein>
    <recommendedName>
        <fullName evidence="10">Ubiquitin-like protease family profile domain-containing protein</fullName>
    </recommendedName>
</protein>
<evidence type="ECO:0000256" key="2">
    <source>
        <dbReference type="ARBA" id="ARBA00022670"/>
    </source>
</evidence>
<dbReference type="InterPro" id="IPR017441">
    <property type="entry name" value="Protein_kinase_ATP_BS"/>
</dbReference>
<evidence type="ECO:0008006" key="10">
    <source>
        <dbReference type="Google" id="ProtNLM"/>
    </source>
</evidence>
<dbReference type="Gene3D" id="3.30.200.20">
    <property type="entry name" value="Phosphorylase Kinase, domain 1"/>
    <property type="match status" value="1"/>
</dbReference>
<feature type="domain" description="Ubiquitin-like protease family profile" evidence="7">
    <location>
        <begin position="467"/>
        <end position="837"/>
    </location>
</feature>
<dbReference type="GO" id="GO:0008234">
    <property type="term" value="F:cysteine-type peptidase activity"/>
    <property type="evidence" value="ECO:0007669"/>
    <property type="project" value="InterPro"/>
</dbReference>
<dbReference type="Gene3D" id="2.60.40.150">
    <property type="entry name" value="C2 domain"/>
    <property type="match status" value="1"/>
</dbReference>
<dbReference type="SUPFAM" id="SSF49562">
    <property type="entry name" value="C2 domain (Calcium/lipid-binding domain, CaLB)"/>
    <property type="match status" value="1"/>
</dbReference>
<organism evidence="8 9">
    <name type="scientific">Arabidopsis arenosa</name>
    <name type="common">Sand rock-cress</name>
    <name type="synonym">Cardaminopsis arenosa</name>
    <dbReference type="NCBI Taxonomy" id="38785"/>
    <lineage>
        <taxon>Eukaryota</taxon>
        <taxon>Viridiplantae</taxon>
        <taxon>Streptophyta</taxon>
        <taxon>Embryophyta</taxon>
        <taxon>Tracheophyta</taxon>
        <taxon>Spermatophyta</taxon>
        <taxon>Magnoliopsida</taxon>
        <taxon>eudicotyledons</taxon>
        <taxon>Gunneridae</taxon>
        <taxon>Pentapetalae</taxon>
        <taxon>rosids</taxon>
        <taxon>malvids</taxon>
        <taxon>Brassicales</taxon>
        <taxon>Brassicaceae</taxon>
        <taxon>Camelineae</taxon>
        <taxon>Arabidopsis</taxon>
    </lineage>
</organism>
<keyword evidence="9" id="KW-1185">Reference proteome</keyword>
<dbReference type="InterPro" id="IPR003653">
    <property type="entry name" value="Peptidase_C48_C"/>
</dbReference>
<dbReference type="InterPro" id="IPR011009">
    <property type="entry name" value="Kinase-like_dom_sf"/>
</dbReference>
<evidence type="ECO:0000256" key="1">
    <source>
        <dbReference type="ARBA" id="ARBA00005234"/>
    </source>
</evidence>
<dbReference type="InterPro" id="IPR015422">
    <property type="entry name" value="PyrdxlP-dep_Trfase_small"/>
</dbReference>
<evidence type="ECO:0000259" key="7">
    <source>
        <dbReference type="PROSITE" id="PS50600"/>
    </source>
</evidence>
<dbReference type="PROSITE" id="PS00107">
    <property type="entry name" value="PROTEIN_KINASE_ATP"/>
    <property type="match status" value="1"/>
</dbReference>
<dbReference type="InterPro" id="IPR000008">
    <property type="entry name" value="C2_dom"/>
</dbReference>
<dbReference type="PROSITE" id="PS50600">
    <property type="entry name" value="ULP_PROTEASE"/>
    <property type="match status" value="1"/>
</dbReference>
<keyword evidence="3" id="KW-0378">Hydrolase</keyword>
<evidence type="ECO:0000256" key="3">
    <source>
        <dbReference type="ARBA" id="ARBA00022801"/>
    </source>
</evidence>